<dbReference type="Gene3D" id="3.40.50.150">
    <property type="entry name" value="Vaccinia Virus protein VP39"/>
    <property type="match status" value="1"/>
</dbReference>
<sequence>MKQIQVFNLGKLPTADFEDFIELQEDFKISDNDKITALQMLIIERGFKYAFTAWQDADGKLYIIDAHQRKKALKSLRQRGWNIPPIPYQPIPAASKKEAVEEIAAFNSSFATINQNTLLFEKFEIDSSTLDTFSLPFNPIAFEVSAPTADIDYNAMSASSADEIEDVDVPVLDETISKTGDVWLLGDHRLICGDCQSKKVIDALMRGEKADLCVTDPPYNVSYVGETDEMMTIENDSMSNDEFLSFLRQVFKSIKSVMHDGAAIYVFHADTEGSNFRRAFIEAGFKFAQCCVWVKNTFAMGRQDYQWQHEPILYGWVPGAAHRWHSDRRQSTVWHFDKPTRNGIHPTMKPIPLIAYPIQNSSQPRNIVIDFFSGSGSTLIACEKTDRICRAAEIDPKYVDASVRRYRLMFPNNCITLIRDGERIDIADTGL</sequence>
<keyword evidence="3" id="KW-0808">Transferase</keyword>
<dbReference type="GO" id="GO:0032259">
    <property type="term" value="P:methylation"/>
    <property type="evidence" value="ECO:0007669"/>
    <property type="project" value="UniProtKB-KW"/>
</dbReference>
<evidence type="ECO:0000256" key="1">
    <source>
        <dbReference type="ARBA" id="ARBA00006594"/>
    </source>
</evidence>
<comment type="similarity">
    <text evidence="1">Belongs to the N(4)/N(6)-methyltransferase family.</text>
</comment>
<name>A0AAT9J8Z8_9CAUD</name>
<protein>
    <submittedName>
        <fullName evidence="5">Methyltransferase</fullName>
    </submittedName>
</protein>
<organism evidence="5">
    <name type="scientific">Porphyromonas phage phage026a_KCOM2802</name>
    <dbReference type="NCBI Taxonomy" id="3154116"/>
    <lineage>
        <taxon>Viruses</taxon>
        <taxon>Duplodnaviria</taxon>
        <taxon>Heunggongvirae</taxon>
        <taxon>Uroviricota</taxon>
        <taxon>Caudoviricetes</taxon>
        <taxon>Nixviridae</taxon>
        <taxon>Excelsiorvirus</taxon>
        <taxon>Excelsiorvirus pging00S</taxon>
    </lineage>
</organism>
<reference evidence="5" key="2">
    <citation type="submission" date="2024-05" db="EMBL/GenBank/DDBJ databases">
        <authorList>
            <person name="Matrishin C.B."/>
            <person name="Kauffman K.M."/>
        </authorList>
    </citation>
    <scope>NUCLEOTIDE SEQUENCE</scope>
</reference>
<dbReference type="PIRSF" id="PIRSF036758">
    <property type="entry name" value="Aden_M_ParB"/>
    <property type="match status" value="1"/>
</dbReference>
<evidence type="ECO:0000256" key="3">
    <source>
        <dbReference type="ARBA" id="ARBA00022679"/>
    </source>
</evidence>
<dbReference type="EMBL" id="BK068107">
    <property type="protein sequence ID" value="DBA55984.1"/>
    <property type="molecule type" value="Genomic_DNA"/>
</dbReference>
<reference evidence="5" key="1">
    <citation type="journal article" date="2023" name="Microbiome">
        <title>Phages are unrecognized players in the ecology of the oral pathogen Porphyromonas gingivalis.</title>
        <authorList>
            <person name="Matrishin C.B."/>
            <person name="Haase E.M."/>
            <person name="Dewhirst F.E."/>
            <person name="Mark Welch J.L."/>
            <person name="Miranda-Sanchez F."/>
            <person name="Chen T."/>
            <person name="MacFarland D.C."/>
            <person name="Kauffman K.M."/>
        </authorList>
    </citation>
    <scope>NUCLEOTIDE SEQUENCE</scope>
</reference>
<dbReference type="GO" id="GO:0008170">
    <property type="term" value="F:N-methyltransferase activity"/>
    <property type="evidence" value="ECO:0007669"/>
    <property type="project" value="InterPro"/>
</dbReference>
<dbReference type="PRINTS" id="PR00508">
    <property type="entry name" value="S21N4MTFRASE"/>
</dbReference>
<dbReference type="PROSITE" id="PS00092">
    <property type="entry name" value="N6_MTASE"/>
    <property type="match status" value="1"/>
</dbReference>
<evidence type="ECO:0000259" key="4">
    <source>
        <dbReference type="Pfam" id="PF01555"/>
    </source>
</evidence>
<dbReference type="InterPro" id="IPR002052">
    <property type="entry name" value="DNA_methylase_N6_adenine_CS"/>
</dbReference>
<dbReference type="InterPro" id="IPR002941">
    <property type="entry name" value="DNA_methylase_N4/N6"/>
</dbReference>
<dbReference type="Pfam" id="PF01555">
    <property type="entry name" value="N6_N4_Mtase"/>
    <property type="match status" value="1"/>
</dbReference>
<evidence type="ECO:0000313" key="5">
    <source>
        <dbReference type="EMBL" id="DBA55984.1"/>
    </source>
</evidence>
<accession>A0AAT9J8Z8</accession>
<dbReference type="GO" id="GO:0003677">
    <property type="term" value="F:DNA binding"/>
    <property type="evidence" value="ECO:0007669"/>
    <property type="project" value="InterPro"/>
</dbReference>
<proteinExistence type="inferred from homology"/>
<dbReference type="InterPro" id="IPR015840">
    <property type="entry name" value="DNA_MeTrfase_ParB"/>
</dbReference>
<dbReference type="InterPro" id="IPR001091">
    <property type="entry name" value="RM_Methyltransferase"/>
</dbReference>
<feature type="domain" description="DNA methylase N-4/N-6" evidence="4">
    <location>
        <begin position="211"/>
        <end position="403"/>
    </location>
</feature>
<dbReference type="SUPFAM" id="SSF53335">
    <property type="entry name" value="S-adenosyl-L-methionine-dependent methyltransferases"/>
    <property type="match status" value="1"/>
</dbReference>
<keyword evidence="2 5" id="KW-0489">Methyltransferase</keyword>
<evidence type="ECO:0000256" key="2">
    <source>
        <dbReference type="ARBA" id="ARBA00022603"/>
    </source>
</evidence>
<dbReference type="InterPro" id="IPR029063">
    <property type="entry name" value="SAM-dependent_MTases_sf"/>
</dbReference>